<keyword evidence="3" id="KW-1003">Cell membrane</keyword>
<dbReference type="PANTHER" id="PTHR30047:SF7">
    <property type="entry name" value="HIGH-AFFINITY CHOLINE TRANSPORT PROTEIN"/>
    <property type="match status" value="1"/>
</dbReference>
<evidence type="ECO:0000256" key="2">
    <source>
        <dbReference type="ARBA" id="ARBA00022448"/>
    </source>
</evidence>
<feature type="transmembrane region" description="Helical" evidence="7">
    <location>
        <begin position="222"/>
        <end position="248"/>
    </location>
</feature>
<dbReference type="NCBIfam" id="TIGR00842">
    <property type="entry name" value="bcct"/>
    <property type="match status" value="1"/>
</dbReference>
<evidence type="ECO:0000256" key="6">
    <source>
        <dbReference type="ARBA" id="ARBA00023136"/>
    </source>
</evidence>
<feature type="transmembrane region" description="Helical" evidence="7">
    <location>
        <begin position="443"/>
        <end position="462"/>
    </location>
</feature>
<feature type="transmembrane region" description="Helical" evidence="7">
    <location>
        <begin position="87"/>
        <end position="108"/>
    </location>
</feature>
<feature type="transmembrane region" description="Helical" evidence="7">
    <location>
        <begin position="315"/>
        <end position="332"/>
    </location>
</feature>
<feature type="transmembrane region" description="Helical" evidence="7">
    <location>
        <begin position="181"/>
        <end position="202"/>
    </location>
</feature>
<evidence type="ECO:0000256" key="1">
    <source>
        <dbReference type="ARBA" id="ARBA00004651"/>
    </source>
</evidence>
<protein>
    <submittedName>
        <fullName evidence="8">BCCT family transporter</fullName>
    </submittedName>
</protein>
<evidence type="ECO:0000313" key="9">
    <source>
        <dbReference type="Proteomes" id="UP000737555"/>
    </source>
</evidence>
<dbReference type="Pfam" id="PF02028">
    <property type="entry name" value="BCCT"/>
    <property type="match status" value="1"/>
</dbReference>
<keyword evidence="6 7" id="KW-0472">Membrane</keyword>
<feature type="transmembrane region" description="Helical" evidence="7">
    <location>
        <begin position="143"/>
        <end position="161"/>
    </location>
</feature>
<feature type="transmembrane region" description="Helical" evidence="7">
    <location>
        <begin position="260"/>
        <end position="280"/>
    </location>
</feature>
<keyword evidence="5 7" id="KW-1133">Transmembrane helix</keyword>
<keyword evidence="2" id="KW-0813">Transport</keyword>
<dbReference type="PROSITE" id="PS01303">
    <property type="entry name" value="BCCT"/>
    <property type="match status" value="1"/>
</dbReference>
<evidence type="ECO:0000256" key="4">
    <source>
        <dbReference type="ARBA" id="ARBA00022692"/>
    </source>
</evidence>
<proteinExistence type="predicted"/>
<dbReference type="GO" id="GO:0005886">
    <property type="term" value="C:plasma membrane"/>
    <property type="evidence" value="ECO:0007669"/>
    <property type="project" value="UniProtKB-SubCell"/>
</dbReference>
<evidence type="ECO:0000256" key="3">
    <source>
        <dbReference type="ARBA" id="ARBA00022475"/>
    </source>
</evidence>
<name>A0A8T7HAK0_9EURY</name>
<dbReference type="InterPro" id="IPR018093">
    <property type="entry name" value="BCCT_CS"/>
</dbReference>
<dbReference type="InterPro" id="IPR000060">
    <property type="entry name" value="BCCT_transptr"/>
</dbReference>
<comment type="caution">
    <text evidence="8">The sequence shown here is derived from an EMBL/GenBank/DDBJ whole genome shotgun (WGS) entry which is preliminary data.</text>
</comment>
<dbReference type="AlphaFoldDB" id="A0A8T7HAK0"/>
<evidence type="ECO:0000313" key="8">
    <source>
        <dbReference type="EMBL" id="NQS77328.1"/>
    </source>
</evidence>
<dbReference type="Proteomes" id="UP000737555">
    <property type="component" value="Unassembled WGS sequence"/>
</dbReference>
<evidence type="ECO:0000256" key="5">
    <source>
        <dbReference type="ARBA" id="ARBA00022989"/>
    </source>
</evidence>
<comment type="subcellular location">
    <subcellularLocation>
        <location evidence="1">Cell membrane</location>
        <topology evidence="1">Multi-pass membrane protein</topology>
    </subcellularLocation>
</comment>
<feature type="transmembrane region" description="Helical" evidence="7">
    <location>
        <begin position="375"/>
        <end position="394"/>
    </location>
</feature>
<feature type="transmembrane region" description="Helical" evidence="7">
    <location>
        <begin position="344"/>
        <end position="363"/>
    </location>
</feature>
<accession>A0A8T7HAK0</accession>
<gene>
    <name evidence="8" type="ORF">HQQ74_01195</name>
</gene>
<sequence>MLREYLRRDAVFLLSSGVILFFILIGIVRPDLLDAASSAVHAAILNHFSWLYLISVFFFLVFALGLAFSRYGRIKLGGDTERPQYGFFGWVAMLFAAGMGIGLLFWGVSEPLVHYLQPPPFLDPASPDSAAFAMRYSFFHWGVHPWAIYAIISLSIAYFSFRRGMPALISSCFYPILGDRIYGLAGNLVDVLAVFATVFGTATSLGFGALQIHSGLTHLYGISSAISVTIGIIIIATALFMASAIMGVEKGVQVLSKFNIVLAVALLLFILALGSTPYVLNVFTSSLGGYINNIIDLSLQSYPFAGFEWSRNWTVFYWAWWISWSPFVGLFIARISRGRTIREFVLTVLTVPSLFTFVWFSVFGGSALNLELNRGAHLAAVAGEDITLALFAFLEHYPFAGILSLVAIAVLLVFFVTSADSATVVLGSLTSNGNLAVPTYKKVIMGLSLSAVAIILLVTGGLSSLQKMAITAAFPFLFVMLILCYTLAIGLSQEKVPE</sequence>
<feature type="transmembrane region" description="Helical" evidence="7">
    <location>
        <begin position="48"/>
        <end position="67"/>
    </location>
</feature>
<reference evidence="8" key="1">
    <citation type="submission" date="2020-05" db="EMBL/GenBank/DDBJ databases">
        <title>The first insight into the ecology of ammonia-tolerant syntrophic propionate oxidizing bacteria.</title>
        <authorList>
            <person name="Singh A."/>
            <person name="Schnurer A."/>
            <person name="Westerholm M."/>
        </authorList>
    </citation>
    <scope>NUCLEOTIDE SEQUENCE</scope>
    <source>
        <strain evidence="8">MAG54</strain>
    </source>
</reference>
<evidence type="ECO:0000256" key="7">
    <source>
        <dbReference type="SAM" id="Phobius"/>
    </source>
</evidence>
<feature type="transmembrane region" description="Helical" evidence="7">
    <location>
        <begin position="401"/>
        <end position="423"/>
    </location>
</feature>
<feature type="transmembrane region" description="Helical" evidence="7">
    <location>
        <begin position="12"/>
        <end position="28"/>
    </location>
</feature>
<dbReference type="GO" id="GO:0022857">
    <property type="term" value="F:transmembrane transporter activity"/>
    <property type="evidence" value="ECO:0007669"/>
    <property type="project" value="InterPro"/>
</dbReference>
<dbReference type="PANTHER" id="PTHR30047">
    <property type="entry name" value="HIGH-AFFINITY CHOLINE TRANSPORT PROTEIN-RELATED"/>
    <property type="match status" value="1"/>
</dbReference>
<organism evidence="8 9">
    <name type="scientific">Methanoculleus bourgensis</name>
    <dbReference type="NCBI Taxonomy" id="83986"/>
    <lineage>
        <taxon>Archaea</taxon>
        <taxon>Methanobacteriati</taxon>
        <taxon>Methanobacteriota</taxon>
        <taxon>Stenosarchaea group</taxon>
        <taxon>Methanomicrobia</taxon>
        <taxon>Methanomicrobiales</taxon>
        <taxon>Methanomicrobiaceae</taxon>
        <taxon>Methanoculleus</taxon>
    </lineage>
</organism>
<feature type="transmembrane region" description="Helical" evidence="7">
    <location>
        <begin position="469"/>
        <end position="491"/>
    </location>
</feature>
<keyword evidence="4 7" id="KW-0812">Transmembrane</keyword>
<dbReference type="EMBL" id="JABMJE010000008">
    <property type="protein sequence ID" value="NQS77328.1"/>
    <property type="molecule type" value="Genomic_DNA"/>
</dbReference>